<dbReference type="InterPro" id="IPR006206">
    <property type="entry name" value="Mevalonate/galactokinase"/>
</dbReference>
<dbReference type="Gene3D" id="1.20.1440.340">
    <property type="match status" value="1"/>
</dbReference>
<dbReference type="EMBL" id="BARS01042784">
    <property type="protein sequence ID" value="GAG32537.1"/>
    <property type="molecule type" value="Genomic_DNA"/>
</dbReference>
<keyword evidence="2" id="KW-0067">ATP-binding</keyword>
<evidence type="ECO:0000259" key="3">
    <source>
        <dbReference type="Pfam" id="PF08544"/>
    </source>
</evidence>
<accession>X0XAW5</accession>
<dbReference type="PIRSF" id="PIRSF000530">
    <property type="entry name" value="Galactokinase"/>
    <property type="match status" value="1"/>
</dbReference>
<dbReference type="GO" id="GO:0005829">
    <property type="term" value="C:cytosol"/>
    <property type="evidence" value="ECO:0007669"/>
    <property type="project" value="TreeGrafter"/>
</dbReference>
<organism evidence="4">
    <name type="scientific">marine sediment metagenome</name>
    <dbReference type="NCBI Taxonomy" id="412755"/>
    <lineage>
        <taxon>unclassified sequences</taxon>
        <taxon>metagenomes</taxon>
        <taxon>ecological metagenomes</taxon>
    </lineage>
</organism>
<gene>
    <name evidence="4" type="ORF">S01H1_64868</name>
</gene>
<evidence type="ECO:0000313" key="4">
    <source>
        <dbReference type="EMBL" id="GAG32537.1"/>
    </source>
</evidence>
<dbReference type="PANTHER" id="PTHR10457:SF7">
    <property type="entry name" value="GALACTOKINASE-RELATED"/>
    <property type="match status" value="1"/>
</dbReference>
<feature type="domain" description="GHMP kinase C-terminal" evidence="3">
    <location>
        <begin position="148"/>
        <end position="225"/>
    </location>
</feature>
<feature type="non-terminal residue" evidence="4">
    <location>
        <position position="1"/>
    </location>
</feature>
<dbReference type="GO" id="GO:0006012">
    <property type="term" value="P:galactose metabolic process"/>
    <property type="evidence" value="ECO:0007669"/>
    <property type="project" value="TreeGrafter"/>
</dbReference>
<protein>
    <recommendedName>
        <fullName evidence="3">GHMP kinase C-terminal domain-containing protein</fullName>
    </recommendedName>
</protein>
<dbReference type="SUPFAM" id="SSF55060">
    <property type="entry name" value="GHMP Kinase, C-terminal domain"/>
    <property type="match status" value="1"/>
</dbReference>
<dbReference type="GO" id="GO:0005524">
    <property type="term" value="F:ATP binding"/>
    <property type="evidence" value="ECO:0007669"/>
    <property type="project" value="UniProtKB-KW"/>
</dbReference>
<sequence>FFPLRTRPVSLPPGYTIVVGNTMVLSTKTKESRLRFNLLPTACRAATAMLVAKYDLDPEKNKFLGDIYRTMGRVETLKALQDTFTRDKYTKQEIAALVGKSVEQLDRELFTTTAGELIPEPDGGFRAGARARHVITETIRVEESIRIIEAGDGEAFGEQMNGSWISCRDDFEISHPALEDLVELARAAGSSGSRLTGAGWGGCSIHLVADEKVEQVMDALQRGYYEDAISKYPDAEKRYRENPENEGRIQA</sequence>
<proteinExistence type="predicted"/>
<dbReference type="InterPro" id="IPR013750">
    <property type="entry name" value="GHMP_kinase_C_dom"/>
</dbReference>
<dbReference type="AlphaFoldDB" id="X0XAW5"/>
<name>X0XAW5_9ZZZZ</name>
<dbReference type="Pfam" id="PF08544">
    <property type="entry name" value="GHMP_kinases_C"/>
    <property type="match status" value="1"/>
</dbReference>
<keyword evidence="1" id="KW-0547">Nucleotide-binding</keyword>
<feature type="non-terminal residue" evidence="4">
    <location>
        <position position="251"/>
    </location>
</feature>
<dbReference type="Gene3D" id="3.30.70.3170">
    <property type="match status" value="1"/>
</dbReference>
<dbReference type="GO" id="GO:0004335">
    <property type="term" value="F:galactokinase activity"/>
    <property type="evidence" value="ECO:0007669"/>
    <property type="project" value="TreeGrafter"/>
</dbReference>
<evidence type="ECO:0000256" key="1">
    <source>
        <dbReference type="ARBA" id="ARBA00022741"/>
    </source>
</evidence>
<evidence type="ECO:0000256" key="2">
    <source>
        <dbReference type="ARBA" id="ARBA00022840"/>
    </source>
</evidence>
<reference evidence="4" key="1">
    <citation type="journal article" date="2014" name="Front. Microbiol.">
        <title>High frequency of phylogenetically diverse reductive dehalogenase-homologous genes in deep subseafloor sedimentary metagenomes.</title>
        <authorList>
            <person name="Kawai M."/>
            <person name="Futagami T."/>
            <person name="Toyoda A."/>
            <person name="Takaki Y."/>
            <person name="Nishi S."/>
            <person name="Hori S."/>
            <person name="Arai W."/>
            <person name="Tsubouchi T."/>
            <person name="Morono Y."/>
            <person name="Uchiyama I."/>
            <person name="Ito T."/>
            <person name="Fujiyama A."/>
            <person name="Inagaki F."/>
            <person name="Takami H."/>
        </authorList>
    </citation>
    <scope>NUCLEOTIDE SEQUENCE</scope>
    <source>
        <strain evidence="4">Expedition CK06-06</strain>
    </source>
</reference>
<dbReference type="InterPro" id="IPR036554">
    <property type="entry name" value="GHMP_kinase_C_sf"/>
</dbReference>
<dbReference type="PANTHER" id="PTHR10457">
    <property type="entry name" value="MEVALONATE KINASE/GALACTOKINASE"/>
    <property type="match status" value="1"/>
</dbReference>
<comment type="caution">
    <text evidence="4">The sequence shown here is derived from an EMBL/GenBank/DDBJ whole genome shotgun (WGS) entry which is preliminary data.</text>
</comment>